<reference evidence="3" key="1">
    <citation type="submission" date="2023-08" db="EMBL/GenBank/DDBJ databases">
        <title>A de novo genome assembly of Solanum verrucosum Schlechtendal, a Mexican diploid species geographically isolated from the other diploid A-genome species in potato relatives.</title>
        <authorList>
            <person name="Hosaka K."/>
        </authorList>
    </citation>
    <scope>NUCLEOTIDE SEQUENCE</scope>
    <source>
        <tissue evidence="3">Young leaves</tissue>
    </source>
</reference>
<sequence length="205" mass="22948">MLDLNSSIVGYLLTARKFRHFLVVENGEVIALLDIAKCLYDAVARLERAAEKGKAIVDVVEGVENNCGASVSRTLTQVSLTSTINIVKVLFHVTDIPIIPKFKRKIEELEFKKKQQETKAIETSRKSIPSMEKCKKQLMIANSDLMEKMKTRVGVVGVVFPIFPCFVLCGCYPYLHVCIRVSLDISPAAPDLWHVVDLELDITLI</sequence>
<accession>A0AAF0PPM8</accession>
<evidence type="ECO:0000313" key="3">
    <source>
        <dbReference type="EMBL" id="WMV08819.1"/>
    </source>
</evidence>
<dbReference type="AlphaFoldDB" id="A0AAF0PPM8"/>
<dbReference type="EMBL" id="CP133612">
    <property type="protein sequence ID" value="WMV08819.1"/>
    <property type="molecule type" value="Genomic_DNA"/>
</dbReference>
<gene>
    <name evidence="3" type="ORF">MTR67_002204</name>
</gene>
<keyword evidence="4" id="KW-1185">Reference proteome</keyword>
<name>A0AAF0PPM8_SOLVR</name>
<keyword evidence="2" id="KW-1133">Transmembrane helix</keyword>
<evidence type="ECO:0000256" key="1">
    <source>
        <dbReference type="SAM" id="Coils"/>
    </source>
</evidence>
<feature type="transmembrane region" description="Helical" evidence="2">
    <location>
        <begin position="153"/>
        <end position="175"/>
    </location>
</feature>
<feature type="coiled-coil region" evidence="1">
    <location>
        <begin position="99"/>
        <end position="126"/>
    </location>
</feature>
<protein>
    <submittedName>
        <fullName evidence="3">Uncharacterized protein</fullName>
    </submittedName>
</protein>
<keyword evidence="1" id="KW-0175">Coiled coil</keyword>
<keyword evidence="2" id="KW-0472">Membrane</keyword>
<keyword evidence="2" id="KW-0812">Transmembrane</keyword>
<evidence type="ECO:0000313" key="4">
    <source>
        <dbReference type="Proteomes" id="UP001234989"/>
    </source>
</evidence>
<evidence type="ECO:0000256" key="2">
    <source>
        <dbReference type="SAM" id="Phobius"/>
    </source>
</evidence>
<dbReference type="Proteomes" id="UP001234989">
    <property type="component" value="Chromosome 1"/>
</dbReference>
<proteinExistence type="predicted"/>
<organism evidence="3 4">
    <name type="scientific">Solanum verrucosum</name>
    <dbReference type="NCBI Taxonomy" id="315347"/>
    <lineage>
        <taxon>Eukaryota</taxon>
        <taxon>Viridiplantae</taxon>
        <taxon>Streptophyta</taxon>
        <taxon>Embryophyta</taxon>
        <taxon>Tracheophyta</taxon>
        <taxon>Spermatophyta</taxon>
        <taxon>Magnoliopsida</taxon>
        <taxon>eudicotyledons</taxon>
        <taxon>Gunneridae</taxon>
        <taxon>Pentapetalae</taxon>
        <taxon>asterids</taxon>
        <taxon>lamiids</taxon>
        <taxon>Solanales</taxon>
        <taxon>Solanaceae</taxon>
        <taxon>Solanoideae</taxon>
        <taxon>Solaneae</taxon>
        <taxon>Solanum</taxon>
    </lineage>
</organism>